<dbReference type="Proteomes" id="UP000318704">
    <property type="component" value="Chromosome"/>
</dbReference>
<accession>A0A517W259</accession>
<dbReference type="AlphaFoldDB" id="A0A517W259"/>
<dbReference type="KEGG" id="gaw:V144x_48450"/>
<protein>
    <submittedName>
        <fullName evidence="1">Uncharacterized protein</fullName>
    </submittedName>
</protein>
<proteinExistence type="predicted"/>
<evidence type="ECO:0000313" key="1">
    <source>
        <dbReference type="EMBL" id="QDT99334.1"/>
    </source>
</evidence>
<dbReference type="EMBL" id="CP037920">
    <property type="protein sequence ID" value="QDT99334.1"/>
    <property type="molecule type" value="Genomic_DNA"/>
</dbReference>
<reference evidence="1 2" key="1">
    <citation type="submission" date="2019-03" db="EMBL/GenBank/DDBJ databases">
        <title>Deep-cultivation of Planctomycetes and their phenomic and genomic characterization uncovers novel biology.</title>
        <authorList>
            <person name="Wiegand S."/>
            <person name="Jogler M."/>
            <person name="Boedeker C."/>
            <person name="Pinto D."/>
            <person name="Vollmers J."/>
            <person name="Rivas-Marin E."/>
            <person name="Kohn T."/>
            <person name="Peeters S.H."/>
            <person name="Heuer A."/>
            <person name="Rast P."/>
            <person name="Oberbeckmann S."/>
            <person name="Bunk B."/>
            <person name="Jeske O."/>
            <person name="Meyerdierks A."/>
            <person name="Storesund J.E."/>
            <person name="Kallscheuer N."/>
            <person name="Luecker S."/>
            <person name="Lage O.M."/>
            <person name="Pohl T."/>
            <person name="Merkel B.J."/>
            <person name="Hornburger P."/>
            <person name="Mueller R.-W."/>
            <person name="Bruemmer F."/>
            <person name="Labrenz M."/>
            <person name="Spormann A.M."/>
            <person name="Op den Camp H."/>
            <person name="Overmann J."/>
            <person name="Amann R."/>
            <person name="Jetten M.S.M."/>
            <person name="Mascher T."/>
            <person name="Medema M.H."/>
            <person name="Devos D.P."/>
            <person name="Kaster A.-K."/>
            <person name="Ovreas L."/>
            <person name="Rohde M."/>
            <person name="Galperin M.Y."/>
            <person name="Jogler C."/>
        </authorList>
    </citation>
    <scope>NUCLEOTIDE SEQUENCE [LARGE SCALE GENOMIC DNA]</scope>
    <source>
        <strain evidence="1 2">V144</strain>
    </source>
</reference>
<organism evidence="1 2">
    <name type="scientific">Gimesia aquarii</name>
    <dbReference type="NCBI Taxonomy" id="2527964"/>
    <lineage>
        <taxon>Bacteria</taxon>
        <taxon>Pseudomonadati</taxon>
        <taxon>Planctomycetota</taxon>
        <taxon>Planctomycetia</taxon>
        <taxon>Planctomycetales</taxon>
        <taxon>Planctomycetaceae</taxon>
        <taxon>Gimesia</taxon>
    </lineage>
</organism>
<name>A0A517W259_9PLAN</name>
<gene>
    <name evidence="1" type="ORF">V144x_48450</name>
</gene>
<sequence>MELGVDENSDSEDTFTTLVCIVGQSRESKAGKLEELVV</sequence>
<evidence type="ECO:0000313" key="2">
    <source>
        <dbReference type="Proteomes" id="UP000318704"/>
    </source>
</evidence>